<dbReference type="SUPFAM" id="SSF52540">
    <property type="entry name" value="P-loop containing nucleoside triphosphate hydrolases"/>
    <property type="match status" value="1"/>
</dbReference>
<dbReference type="Proteomes" id="UP001370100">
    <property type="component" value="Unassembled WGS sequence"/>
</dbReference>
<dbReference type="InterPro" id="IPR002543">
    <property type="entry name" value="FtsK_dom"/>
</dbReference>
<evidence type="ECO:0000313" key="7">
    <source>
        <dbReference type="EMBL" id="MEJ2888493.1"/>
    </source>
</evidence>
<dbReference type="Gene3D" id="3.40.50.300">
    <property type="entry name" value="P-loop containing nucleotide triphosphate hydrolases"/>
    <property type="match status" value="1"/>
</dbReference>
<feature type="region of interest" description="Disordered" evidence="4">
    <location>
        <begin position="473"/>
        <end position="497"/>
    </location>
</feature>
<dbReference type="InterPro" id="IPR027417">
    <property type="entry name" value="P-loop_NTPase"/>
</dbReference>
<evidence type="ECO:0000259" key="6">
    <source>
        <dbReference type="PROSITE" id="PS50901"/>
    </source>
</evidence>
<evidence type="ECO:0000256" key="5">
    <source>
        <dbReference type="SAM" id="Phobius"/>
    </source>
</evidence>
<feature type="binding site" evidence="3">
    <location>
        <begin position="248"/>
        <end position="255"/>
    </location>
    <ligand>
        <name>ATP</name>
        <dbReference type="ChEBI" id="CHEBI:30616"/>
    </ligand>
</feature>
<sequence>MSATLWRGQTIRRRADIQRTLIERDHGPFATALYGALWLLRWALWAALMGLWGLVYVPPVGAVVALLIVTGLVLGPWGVSVIAALAAGGAWAWARWSPGTWARYLVRRGERFWRRLRYRWVWDDVMAACGIKATDAAHRIVVPRLVWVGLGDHVDVLTVQLCPGVTLDTIAAQADGLRSEWAALDVRVTRHPRVRTWGLLRVVLHDTLAEQQHHARNRVDLTRLPIGRREDGEPWALRLLGRHLLVAGASGAGKGSIVTALLWALSPAIADGWVRVIGVDPKGGMEFGMYPELLHMFAWRSEAELVAALEHAAALTMARCESLQGRTRLHRPTIDDPFHIIVVDEIASLTSYIVDRALKERGRVALGTLLSKGRAAGFSVVGLVQDPRKEVLELRNLFTVKVGLRLDSRNEVAMVLGDSAHDRGARCEDIDLDTPGVAYVVDDEDRREPIKVRADFHDDAGMRWLATEYASPTHEGVPELVTKQRDTKRPDKRTDAS</sequence>
<reference evidence="7 8" key="1">
    <citation type="submission" date="2024-03" db="EMBL/GenBank/DDBJ databases">
        <title>Actinomycetospora sp. OC33-EN06, a novel actinomycete isolated from wild orchid (Aerides multiflora).</title>
        <authorList>
            <person name="Suriyachadkun C."/>
        </authorList>
    </citation>
    <scope>NUCLEOTIDE SEQUENCE [LARGE SCALE GENOMIC DNA]</scope>
    <source>
        <strain evidence="7 8">OC33-EN06</strain>
    </source>
</reference>
<evidence type="ECO:0000256" key="1">
    <source>
        <dbReference type="ARBA" id="ARBA00022741"/>
    </source>
</evidence>
<protein>
    <submittedName>
        <fullName evidence="7">FtsK/SpoIIIE domain-containing protein</fullName>
    </submittedName>
</protein>
<dbReference type="InterPro" id="IPR003593">
    <property type="entry name" value="AAA+_ATPase"/>
</dbReference>
<keyword evidence="5" id="KW-0472">Membrane</keyword>
<name>A0ABU8N877_9PSEU</name>
<evidence type="ECO:0000256" key="3">
    <source>
        <dbReference type="PROSITE-ProRule" id="PRU00289"/>
    </source>
</evidence>
<evidence type="ECO:0000256" key="2">
    <source>
        <dbReference type="ARBA" id="ARBA00022840"/>
    </source>
</evidence>
<feature type="compositionally biased region" description="Basic and acidic residues" evidence="4">
    <location>
        <begin position="482"/>
        <end position="497"/>
    </location>
</feature>
<organism evidence="7 8">
    <name type="scientific">Actinomycetospora aeridis</name>
    <dbReference type="NCBI Taxonomy" id="3129231"/>
    <lineage>
        <taxon>Bacteria</taxon>
        <taxon>Bacillati</taxon>
        <taxon>Actinomycetota</taxon>
        <taxon>Actinomycetes</taxon>
        <taxon>Pseudonocardiales</taxon>
        <taxon>Pseudonocardiaceae</taxon>
        <taxon>Actinomycetospora</taxon>
    </lineage>
</organism>
<accession>A0ABU8N877</accession>
<dbReference type="InterPro" id="IPR050206">
    <property type="entry name" value="FtsK/SpoIIIE/SftA"/>
</dbReference>
<feature type="transmembrane region" description="Helical" evidence="5">
    <location>
        <begin position="61"/>
        <end position="94"/>
    </location>
</feature>
<dbReference type="SMART" id="SM00382">
    <property type="entry name" value="AAA"/>
    <property type="match status" value="1"/>
</dbReference>
<evidence type="ECO:0000256" key="4">
    <source>
        <dbReference type="SAM" id="MobiDB-lite"/>
    </source>
</evidence>
<feature type="transmembrane region" description="Helical" evidence="5">
    <location>
        <begin position="32"/>
        <end position="55"/>
    </location>
</feature>
<keyword evidence="1 3" id="KW-0547">Nucleotide-binding</keyword>
<dbReference type="Pfam" id="PF01580">
    <property type="entry name" value="FtsK_SpoIIIE"/>
    <property type="match status" value="1"/>
</dbReference>
<dbReference type="EMBL" id="JBBEGL010000005">
    <property type="protein sequence ID" value="MEJ2888493.1"/>
    <property type="molecule type" value="Genomic_DNA"/>
</dbReference>
<keyword evidence="5" id="KW-0812">Transmembrane</keyword>
<keyword evidence="2 3" id="KW-0067">ATP-binding</keyword>
<dbReference type="PANTHER" id="PTHR22683">
    <property type="entry name" value="SPORULATION PROTEIN RELATED"/>
    <property type="match status" value="1"/>
</dbReference>
<keyword evidence="8" id="KW-1185">Reference proteome</keyword>
<keyword evidence="5" id="KW-1133">Transmembrane helix</keyword>
<dbReference type="RefSeq" id="WP_337715111.1">
    <property type="nucleotide sequence ID" value="NZ_JBBEGL010000005.1"/>
</dbReference>
<dbReference type="PANTHER" id="PTHR22683:SF41">
    <property type="entry name" value="DNA TRANSLOCASE FTSK"/>
    <property type="match status" value="1"/>
</dbReference>
<comment type="caution">
    <text evidence="7">The sequence shown here is derived from an EMBL/GenBank/DDBJ whole genome shotgun (WGS) entry which is preliminary data.</text>
</comment>
<dbReference type="PROSITE" id="PS50901">
    <property type="entry name" value="FTSK"/>
    <property type="match status" value="1"/>
</dbReference>
<evidence type="ECO:0000313" key="8">
    <source>
        <dbReference type="Proteomes" id="UP001370100"/>
    </source>
</evidence>
<proteinExistence type="predicted"/>
<feature type="domain" description="FtsK" evidence="6">
    <location>
        <begin position="232"/>
        <end position="413"/>
    </location>
</feature>
<gene>
    <name evidence="7" type="ORF">WCD41_18680</name>
</gene>